<feature type="region of interest" description="Disordered" evidence="1">
    <location>
        <begin position="114"/>
        <end position="158"/>
    </location>
</feature>
<dbReference type="Proteomes" id="UP001215598">
    <property type="component" value="Unassembled WGS sequence"/>
</dbReference>
<dbReference type="EMBL" id="JARKIB010000602">
    <property type="protein sequence ID" value="KAJ7697927.1"/>
    <property type="molecule type" value="Genomic_DNA"/>
</dbReference>
<gene>
    <name evidence="2" type="ORF">B0H16DRAFT_1484647</name>
</gene>
<name>A0AAD7DUA1_9AGAR</name>
<keyword evidence="3" id="KW-1185">Reference proteome</keyword>
<comment type="caution">
    <text evidence="2">The sequence shown here is derived from an EMBL/GenBank/DDBJ whole genome shotgun (WGS) entry which is preliminary data.</text>
</comment>
<organism evidence="2 3">
    <name type="scientific">Mycena metata</name>
    <dbReference type="NCBI Taxonomy" id="1033252"/>
    <lineage>
        <taxon>Eukaryota</taxon>
        <taxon>Fungi</taxon>
        <taxon>Dikarya</taxon>
        <taxon>Basidiomycota</taxon>
        <taxon>Agaricomycotina</taxon>
        <taxon>Agaricomycetes</taxon>
        <taxon>Agaricomycetidae</taxon>
        <taxon>Agaricales</taxon>
        <taxon>Marasmiineae</taxon>
        <taxon>Mycenaceae</taxon>
        <taxon>Mycena</taxon>
    </lineage>
</organism>
<reference evidence="2" key="1">
    <citation type="submission" date="2023-03" db="EMBL/GenBank/DDBJ databases">
        <title>Massive genome expansion in bonnet fungi (Mycena s.s.) driven by repeated elements and novel gene families across ecological guilds.</title>
        <authorList>
            <consortium name="Lawrence Berkeley National Laboratory"/>
            <person name="Harder C.B."/>
            <person name="Miyauchi S."/>
            <person name="Viragh M."/>
            <person name="Kuo A."/>
            <person name="Thoen E."/>
            <person name="Andreopoulos B."/>
            <person name="Lu D."/>
            <person name="Skrede I."/>
            <person name="Drula E."/>
            <person name="Henrissat B."/>
            <person name="Morin E."/>
            <person name="Kohler A."/>
            <person name="Barry K."/>
            <person name="LaButti K."/>
            <person name="Morin E."/>
            <person name="Salamov A."/>
            <person name="Lipzen A."/>
            <person name="Mereny Z."/>
            <person name="Hegedus B."/>
            <person name="Baldrian P."/>
            <person name="Stursova M."/>
            <person name="Weitz H."/>
            <person name="Taylor A."/>
            <person name="Grigoriev I.V."/>
            <person name="Nagy L.G."/>
            <person name="Martin F."/>
            <person name="Kauserud H."/>
        </authorList>
    </citation>
    <scope>NUCLEOTIDE SEQUENCE</scope>
    <source>
        <strain evidence="2">CBHHK182m</strain>
    </source>
</reference>
<evidence type="ECO:0000313" key="3">
    <source>
        <dbReference type="Proteomes" id="UP001215598"/>
    </source>
</evidence>
<evidence type="ECO:0000313" key="2">
    <source>
        <dbReference type="EMBL" id="KAJ7697927.1"/>
    </source>
</evidence>
<protein>
    <submittedName>
        <fullName evidence="2">Uncharacterized protein</fullName>
    </submittedName>
</protein>
<proteinExistence type="predicted"/>
<sequence length="318" mass="34561">MGLIPSNQNPYAVPAATRTAAGEHSYCCTIVFPLCRRGRGFTNLKSNPFLSSPMRQRTSIKIMLVSSNIIPRRWNAPSYGLLHMGSRWGRARGVCRGVGSVFAHGCVLLPPLPSPPHTHDTGSSKPTLGGDLPRSAASAGFPHSVGDGTGARERGGVLSEEECGRRRFFFALTVILRHPISFTGIHLTAPPIELDLIGTNIHTSQSPLATFSIHLTLRSPLYPPSTYPVSGGVWEKSNSIRKCGSISVQCRALAEMCRVSCLRAAWVEQIDRQIFSTMEACVVAATIPRRRGILRPVRFQLNATIIFSDNPPNTAAEH</sequence>
<evidence type="ECO:0000256" key="1">
    <source>
        <dbReference type="SAM" id="MobiDB-lite"/>
    </source>
</evidence>
<dbReference type="AlphaFoldDB" id="A0AAD7DUA1"/>
<accession>A0AAD7DUA1</accession>